<organism evidence="2">
    <name type="scientific">Streptomyces sp. NBC_00060</name>
    <dbReference type="NCBI Taxonomy" id="2975636"/>
    <lineage>
        <taxon>Bacteria</taxon>
        <taxon>Bacillati</taxon>
        <taxon>Actinomycetota</taxon>
        <taxon>Actinomycetes</taxon>
        <taxon>Kitasatosporales</taxon>
        <taxon>Streptomycetaceae</taxon>
        <taxon>Streptomyces</taxon>
    </lineage>
</organism>
<protein>
    <submittedName>
        <fullName evidence="2">Uncharacterized protein</fullName>
    </submittedName>
</protein>
<dbReference type="EMBL" id="CP108253">
    <property type="protein sequence ID" value="WTU38601.1"/>
    <property type="molecule type" value="Genomic_DNA"/>
</dbReference>
<evidence type="ECO:0000313" key="2">
    <source>
        <dbReference type="EMBL" id="WTU38601.1"/>
    </source>
</evidence>
<reference evidence="2" key="1">
    <citation type="submission" date="2022-10" db="EMBL/GenBank/DDBJ databases">
        <title>The complete genomes of actinobacterial strains from the NBC collection.</title>
        <authorList>
            <person name="Joergensen T.S."/>
            <person name="Alvarez Arevalo M."/>
            <person name="Sterndorff E.B."/>
            <person name="Faurdal D."/>
            <person name="Vuksanovic O."/>
            <person name="Mourched A.-S."/>
            <person name="Charusanti P."/>
            <person name="Shaw S."/>
            <person name="Blin K."/>
            <person name="Weber T."/>
        </authorList>
    </citation>
    <scope>NUCLEOTIDE SEQUENCE</scope>
    <source>
        <strain evidence="2">NBC_00060</strain>
    </source>
</reference>
<name>A0AAU2GSE4_9ACTN</name>
<sequence>MSVASAGRSVRFPWTPDRQPLPDHVADDLGASLSIHRLLAAFTGNAK</sequence>
<proteinExistence type="predicted"/>
<evidence type="ECO:0000256" key="1">
    <source>
        <dbReference type="SAM" id="MobiDB-lite"/>
    </source>
</evidence>
<gene>
    <name evidence="2" type="ORF">OHV25_02985</name>
</gene>
<accession>A0AAU2GSE4</accession>
<feature type="region of interest" description="Disordered" evidence="1">
    <location>
        <begin position="1"/>
        <end position="23"/>
    </location>
</feature>
<dbReference type="AlphaFoldDB" id="A0AAU2GSE4"/>